<dbReference type="InterPro" id="IPR023828">
    <property type="entry name" value="Peptidase_S8_Ser-AS"/>
</dbReference>
<protein>
    <submittedName>
        <fullName evidence="10">Subtilase family protein</fullName>
    </submittedName>
</protein>
<dbReference type="SUPFAM" id="SSF110296">
    <property type="entry name" value="Oligoxyloglucan reducing end-specific cellobiohydrolase"/>
    <property type="match status" value="2"/>
</dbReference>
<dbReference type="Gene3D" id="2.60.40.10">
    <property type="entry name" value="Immunoglobulins"/>
    <property type="match status" value="1"/>
</dbReference>
<dbReference type="SUPFAM" id="SSF52025">
    <property type="entry name" value="PA domain"/>
    <property type="match status" value="1"/>
</dbReference>
<dbReference type="Gene3D" id="2.130.10.10">
    <property type="entry name" value="YVTN repeat-like/Quinoprotein amine dehydrogenase"/>
    <property type="match status" value="4"/>
</dbReference>
<comment type="similarity">
    <text evidence="1 6 7">Belongs to the peptidase S8 family.</text>
</comment>
<dbReference type="InterPro" id="IPR013783">
    <property type="entry name" value="Ig-like_fold"/>
</dbReference>
<name>A0A1H2L8N6_9ACTN</name>
<keyword evidence="3 6" id="KW-0378">Hydrolase</keyword>
<gene>
    <name evidence="10" type="ORF">SAMN04488563_5490</name>
</gene>
<dbReference type="PANTHER" id="PTHR43806:SF65">
    <property type="entry name" value="SERINE PROTEASE APRX"/>
    <property type="match status" value="1"/>
</dbReference>
<keyword evidence="4 6" id="KW-0720">Serine protease</keyword>
<dbReference type="EMBL" id="LT629791">
    <property type="protein sequence ID" value="SDU77299.1"/>
    <property type="molecule type" value="Genomic_DNA"/>
</dbReference>
<evidence type="ECO:0000256" key="6">
    <source>
        <dbReference type="PROSITE-ProRule" id="PRU01240"/>
    </source>
</evidence>
<dbReference type="InterPro" id="IPR023827">
    <property type="entry name" value="Peptidase_S8_Asp-AS"/>
</dbReference>
<evidence type="ECO:0000256" key="2">
    <source>
        <dbReference type="ARBA" id="ARBA00022670"/>
    </source>
</evidence>
<dbReference type="GO" id="GO:0006508">
    <property type="term" value="P:proteolysis"/>
    <property type="evidence" value="ECO:0007669"/>
    <property type="project" value="UniProtKB-KW"/>
</dbReference>
<dbReference type="STRING" id="419479.SAMN04488563_5490"/>
<dbReference type="PANTHER" id="PTHR43806">
    <property type="entry name" value="PEPTIDASE S8"/>
    <property type="match status" value="1"/>
</dbReference>
<proteinExistence type="inferred from homology"/>
<feature type="chain" id="PRO_5009279118" evidence="8">
    <location>
        <begin position="35"/>
        <end position="1440"/>
    </location>
</feature>
<dbReference type="InterPro" id="IPR015943">
    <property type="entry name" value="WD40/YVTN_repeat-like_dom_sf"/>
</dbReference>
<dbReference type="PROSITE" id="PS51892">
    <property type="entry name" value="SUBTILASE"/>
    <property type="match status" value="1"/>
</dbReference>
<dbReference type="PRINTS" id="PR00723">
    <property type="entry name" value="SUBTILISIN"/>
</dbReference>
<accession>A0A1H2L8N6</accession>
<dbReference type="Pfam" id="PF00082">
    <property type="entry name" value="Peptidase_S8"/>
    <property type="match status" value="1"/>
</dbReference>
<keyword evidence="2 6" id="KW-0645">Protease</keyword>
<dbReference type="InterPro" id="IPR015500">
    <property type="entry name" value="Peptidase_S8_subtilisin-rel"/>
</dbReference>
<evidence type="ECO:0000259" key="9">
    <source>
        <dbReference type="Pfam" id="PF00082"/>
    </source>
</evidence>
<dbReference type="PROSITE" id="PS00138">
    <property type="entry name" value="SUBTILASE_SER"/>
    <property type="match status" value="1"/>
</dbReference>
<keyword evidence="11" id="KW-1185">Reference proteome</keyword>
<dbReference type="CDD" id="cd15482">
    <property type="entry name" value="Sialidase_non-viral"/>
    <property type="match status" value="1"/>
</dbReference>
<feature type="domain" description="Peptidase S8/S53" evidence="9">
    <location>
        <begin position="165"/>
        <end position="588"/>
    </location>
</feature>
<reference evidence="11" key="1">
    <citation type="submission" date="2016-10" db="EMBL/GenBank/DDBJ databases">
        <authorList>
            <person name="Varghese N."/>
            <person name="Submissions S."/>
        </authorList>
    </citation>
    <scope>NUCLEOTIDE SEQUENCE [LARGE SCALE GENOMIC DNA]</scope>
    <source>
        <strain evidence="11">DSM 45079</strain>
    </source>
</reference>
<evidence type="ECO:0000313" key="10">
    <source>
        <dbReference type="EMBL" id="SDU77299.1"/>
    </source>
</evidence>
<dbReference type="GO" id="GO:0004252">
    <property type="term" value="F:serine-type endopeptidase activity"/>
    <property type="evidence" value="ECO:0007669"/>
    <property type="project" value="UniProtKB-UniRule"/>
</dbReference>
<dbReference type="Gene3D" id="3.40.50.200">
    <property type="entry name" value="Peptidase S8/S53 domain"/>
    <property type="match status" value="2"/>
</dbReference>
<dbReference type="InterPro" id="IPR022398">
    <property type="entry name" value="Peptidase_S8_His-AS"/>
</dbReference>
<feature type="signal peptide" evidence="8">
    <location>
        <begin position="1"/>
        <end position="34"/>
    </location>
</feature>
<dbReference type="Proteomes" id="UP000182977">
    <property type="component" value="Chromosome I"/>
</dbReference>
<dbReference type="PROSITE" id="PS00136">
    <property type="entry name" value="SUBTILASE_ASP"/>
    <property type="match status" value="1"/>
</dbReference>
<organism evidence="10 11">
    <name type="scientific">Jiangella alkaliphila</name>
    <dbReference type="NCBI Taxonomy" id="419479"/>
    <lineage>
        <taxon>Bacteria</taxon>
        <taxon>Bacillati</taxon>
        <taxon>Actinomycetota</taxon>
        <taxon>Actinomycetes</taxon>
        <taxon>Jiangellales</taxon>
        <taxon>Jiangellaceae</taxon>
        <taxon>Jiangella</taxon>
    </lineage>
</organism>
<evidence type="ECO:0000256" key="8">
    <source>
        <dbReference type="SAM" id="SignalP"/>
    </source>
</evidence>
<evidence type="ECO:0000256" key="5">
    <source>
        <dbReference type="PIRSR" id="PIRSR615500-1"/>
    </source>
</evidence>
<feature type="active site" description="Charge relay system" evidence="5 6">
    <location>
        <position position="554"/>
    </location>
</feature>
<keyword evidence="8" id="KW-0732">Signal</keyword>
<feature type="active site" description="Charge relay system" evidence="5 6">
    <location>
        <position position="213"/>
    </location>
</feature>
<evidence type="ECO:0000313" key="11">
    <source>
        <dbReference type="Proteomes" id="UP000182977"/>
    </source>
</evidence>
<dbReference type="InterPro" id="IPR000209">
    <property type="entry name" value="Peptidase_S8/S53_dom"/>
</dbReference>
<evidence type="ECO:0000256" key="3">
    <source>
        <dbReference type="ARBA" id="ARBA00022801"/>
    </source>
</evidence>
<dbReference type="InterPro" id="IPR050131">
    <property type="entry name" value="Peptidase_S8_subtilisin-like"/>
</dbReference>
<evidence type="ECO:0000256" key="1">
    <source>
        <dbReference type="ARBA" id="ARBA00011073"/>
    </source>
</evidence>
<feature type="active site" description="Charge relay system" evidence="5 6">
    <location>
        <position position="174"/>
    </location>
</feature>
<dbReference type="InterPro" id="IPR046450">
    <property type="entry name" value="PA_dom_sf"/>
</dbReference>
<sequence>MIARRLRAGSGAALVTSLAVALAAAGLTPFAAGAAAETDLSAEQDTRVIVVMAGPDGEPAAPAELAAQQASPQAETAAARAQDTMLAAAGARGIDAEVEHEFTGLLHAVALTVPAGDVDALRTLPGVAEVVPDERFRASTDVSVPLIGAPEVWEQDAPGGGPADGTGTIVAVVDTGVDYTNASLGGGFGEGHKVVAGHDFVNGDADPIDDNGHGTHVAGIIAGIGAGRPEVTGVAPGAQITAYKVLDEGGAGYESDIIAGLEAAVDPANPYRADVVNLSLGGPGDGTDPLGLAATAVTEAGVVVIAAAGNAGPGEQTMGSPALADGVLSVGASASGLVLPSARVTSPRDEALDAFRAPFSAPAPTTPVSGELVDVGEGTEEDYDRVGDVTGKVVAYRQSLPRSLADVAPYLIEQARLAEDRGALAMLAYTDGGSGPVLFSDPAVSENAGESGVVDVPLTPQDVVSGDSFRMERIVVMGLLEMQWEPLRRDLANGPVQIEISGEDVTDQIASFSSRGPAPDFDLEPDVVAPGVEIRSTWALENWAIGVYRISGTSMAAPHVAGAAALLRQLRPDEPVADVNGRLTGSAVAVEGTGPTTSGAGRVDVAAAAASPLVAAPTSVSLGLADMSGTTIGGTGTTTLRNPGDTDVAVTVAAEAAPGSAGTVTVTPAQGTIPAGGELEVTVTVAADRPEQDADLAGWIVATTSDGATVRVPYLLAARHLVVQTSPDPSDGASEAFIWSPAPLSAPPTVTVTPPRGRPVTVTAEHEYDSWYRADLTGSRVGVYGLAVAADTTLGAQLIGSGTFEVAAPVGNSNNPAAWQPIGPNTSGGPITTTGADPDTAVVTQYAKAGPWTTDDGGETWRQHNRLPVPAGSGNDNVVVAADDPDTMWYAVNSATGLDFGIVLDNTYLGRILRTHDGGETWQQLDVPDAHTIALLSDPQTQVLVAVRPDALLVSRDGGDSWNSFPNQAGAQLTGAAVSGDDLYLSGYDAIWAVRGIMTGEPTGTDVVYEVTDGYVEGLAATPDGETVAALVDDVVIGSHDAGGSWAELYAVPNGGALDIVVNGDVMMVTTYRTVQHVSRDGGATWSQLPQPVAGAVEDDAVPWAGGLLWSSPGAGLFQAESDGSDPRRIGVQGGTVYDLAIADDASGAPQLLAGTDTDVYATALPTRPKLPDGGAEWGLSGYEAYIGTRIGQLAVDPQDPQTVWKIRKDALSQFWVYRSTDGGQEWELRGRTYEVPLDLVVGPADSGRVAVAFWSVVGAGLYVTDDAGTVWRKHFHDQLFTSVATDPAHPDRLWLASADGLYRSDDFGLTTEKVIDGEVVTVAVDGDRVIAAGSTIRVSDDSGATWHDADTGGLPMVVGDLIVSPSDPDTWYAATSSFTANGLVKGGRGVLRSTDGGRTWVNVSSGLQNLSVVSLEISPDGRWLYAGTQLGGVHRVRTR</sequence>
<dbReference type="InterPro" id="IPR036852">
    <property type="entry name" value="Peptidase_S8/S53_dom_sf"/>
</dbReference>
<dbReference type="SUPFAM" id="SSF52743">
    <property type="entry name" value="Subtilisin-like"/>
    <property type="match status" value="1"/>
</dbReference>
<evidence type="ECO:0000256" key="4">
    <source>
        <dbReference type="ARBA" id="ARBA00022825"/>
    </source>
</evidence>
<dbReference type="GO" id="GO:0005975">
    <property type="term" value="P:carbohydrate metabolic process"/>
    <property type="evidence" value="ECO:0007669"/>
    <property type="project" value="UniProtKB-ARBA"/>
</dbReference>
<dbReference type="PROSITE" id="PS00137">
    <property type="entry name" value="SUBTILASE_HIS"/>
    <property type="match status" value="1"/>
</dbReference>
<evidence type="ECO:0000256" key="7">
    <source>
        <dbReference type="RuleBase" id="RU003355"/>
    </source>
</evidence>